<evidence type="ECO:0000313" key="6">
    <source>
        <dbReference type="WormBase" id="SRAE_1000205600"/>
    </source>
</evidence>
<evidence type="ECO:0000256" key="1">
    <source>
        <dbReference type="SAM" id="MobiDB-lite"/>
    </source>
</evidence>
<proteinExistence type="predicted"/>
<dbReference type="AlphaFoldDB" id="A0A090L6R7"/>
<dbReference type="CTD" id="36376163"/>
<feature type="transmembrane region" description="Helical" evidence="2">
    <location>
        <begin position="144"/>
        <end position="162"/>
    </location>
</feature>
<evidence type="ECO:0000256" key="2">
    <source>
        <dbReference type="SAM" id="Phobius"/>
    </source>
</evidence>
<gene>
    <name evidence="3 5 6" type="ORF">SRAE_1000205600</name>
</gene>
<organism evidence="3">
    <name type="scientific">Strongyloides ratti</name>
    <name type="common">Parasitic roundworm</name>
    <dbReference type="NCBI Taxonomy" id="34506"/>
    <lineage>
        <taxon>Eukaryota</taxon>
        <taxon>Metazoa</taxon>
        <taxon>Ecdysozoa</taxon>
        <taxon>Nematoda</taxon>
        <taxon>Chromadorea</taxon>
        <taxon>Rhabditida</taxon>
        <taxon>Tylenchina</taxon>
        <taxon>Panagrolaimomorpha</taxon>
        <taxon>Strongyloidoidea</taxon>
        <taxon>Strongyloididae</taxon>
        <taxon>Strongyloides</taxon>
    </lineage>
</organism>
<evidence type="ECO:0000313" key="5">
    <source>
        <dbReference type="WBParaSite" id="SRAE_1000205600.1"/>
    </source>
</evidence>
<evidence type="ECO:0000313" key="3">
    <source>
        <dbReference type="EMBL" id="CEF63798.1"/>
    </source>
</evidence>
<protein>
    <submittedName>
        <fullName evidence="3 5">Uncharacterized protein</fullName>
    </submittedName>
</protein>
<dbReference type="Proteomes" id="UP000035682">
    <property type="component" value="Unplaced"/>
</dbReference>
<feature type="compositionally biased region" description="Basic residues" evidence="1">
    <location>
        <begin position="16"/>
        <end position="26"/>
    </location>
</feature>
<feature type="compositionally biased region" description="Low complexity" evidence="1">
    <location>
        <begin position="1"/>
        <end position="15"/>
    </location>
</feature>
<reference evidence="5" key="2">
    <citation type="submission" date="2020-12" db="UniProtKB">
        <authorList>
            <consortium name="WormBaseParasite"/>
        </authorList>
    </citation>
    <scope>IDENTIFICATION</scope>
</reference>
<name>A0A090L6R7_STRRB</name>
<keyword evidence="2" id="KW-1133">Transmembrane helix</keyword>
<keyword evidence="2" id="KW-0812">Transmembrane</keyword>
<keyword evidence="2" id="KW-0472">Membrane</keyword>
<accession>A0A090L6R7</accession>
<dbReference type="WormBase" id="SRAE_1000205600">
    <property type="protein sequence ID" value="SRP00625"/>
    <property type="gene ID" value="WBGene00258668"/>
</dbReference>
<feature type="region of interest" description="Disordered" evidence="1">
    <location>
        <begin position="1"/>
        <end position="73"/>
    </location>
</feature>
<dbReference type="WBParaSite" id="SRAE_1000205600.1">
    <property type="protein sequence ID" value="SRAE_1000205600.1"/>
    <property type="gene ID" value="WBGene00258668"/>
</dbReference>
<reference evidence="3 4" key="1">
    <citation type="submission" date="2014-09" db="EMBL/GenBank/DDBJ databases">
        <authorList>
            <person name="Martin A.A."/>
        </authorList>
    </citation>
    <scope>NUCLEOTIDE SEQUENCE</scope>
    <source>
        <strain evidence="4">ED321</strain>
        <strain evidence="3">ED321 Heterogonic</strain>
    </source>
</reference>
<dbReference type="GeneID" id="36376163"/>
<dbReference type="EMBL" id="LN609528">
    <property type="protein sequence ID" value="CEF63798.1"/>
    <property type="molecule type" value="Genomic_DNA"/>
</dbReference>
<keyword evidence="4" id="KW-1185">Reference proteome</keyword>
<sequence>MSADGSVPKPKTTSSNKKRSSSKSRLSKTDQRPRSTSKSRKVANTEPRKVRTSKSGTRERSRSRNRSTETTIKTVIQKTTAILNTEKPIIEPTRMVLRNRILPKDDGIETVRPATPLQPVKELPKPRNENKMVKMCQHVKSNKFLYLLTIVFFIALSIAFFYKQNTKVYIDQLRIKITHFLEKQRRKISS</sequence>
<evidence type="ECO:0000313" key="4">
    <source>
        <dbReference type="Proteomes" id="UP000035682"/>
    </source>
</evidence>
<dbReference type="RefSeq" id="XP_024502999.1">
    <property type="nucleotide sequence ID" value="XM_024649087.1"/>
</dbReference>